<feature type="compositionally biased region" description="Basic residues" evidence="1">
    <location>
        <begin position="40"/>
        <end position="49"/>
    </location>
</feature>
<evidence type="ECO:0000313" key="3">
    <source>
        <dbReference type="Proteomes" id="UP000267096"/>
    </source>
</evidence>
<dbReference type="Proteomes" id="UP000267096">
    <property type="component" value="Unassembled WGS sequence"/>
</dbReference>
<protein>
    <submittedName>
        <fullName evidence="4">H15 domain-containing protein</fullName>
    </submittedName>
</protein>
<dbReference type="WBParaSite" id="ASIM_0001463401-mRNA-1">
    <property type="protein sequence ID" value="ASIM_0001463401-mRNA-1"/>
    <property type="gene ID" value="ASIM_0001463401"/>
</dbReference>
<feature type="compositionally biased region" description="Basic residues" evidence="1">
    <location>
        <begin position="81"/>
        <end position="95"/>
    </location>
</feature>
<proteinExistence type="predicted"/>
<reference evidence="4" key="1">
    <citation type="submission" date="2017-02" db="UniProtKB">
        <authorList>
            <consortium name="WormBaseParasite"/>
        </authorList>
    </citation>
    <scope>IDENTIFICATION</scope>
</reference>
<keyword evidence="3" id="KW-1185">Reference proteome</keyword>
<evidence type="ECO:0000256" key="1">
    <source>
        <dbReference type="SAM" id="MobiDB-lite"/>
    </source>
</evidence>
<feature type="region of interest" description="Disordered" evidence="1">
    <location>
        <begin position="15"/>
        <end position="172"/>
    </location>
</feature>
<feature type="compositionally biased region" description="Basic and acidic residues" evidence="1">
    <location>
        <begin position="159"/>
        <end position="172"/>
    </location>
</feature>
<evidence type="ECO:0000313" key="2">
    <source>
        <dbReference type="EMBL" id="VDK51283.1"/>
    </source>
</evidence>
<gene>
    <name evidence="2" type="ORF">ASIM_LOCUS14044</name>
</gene>
<organism evidence="4">
    <name type="scientific">Anisakis simplex</name>
    <name type="common">Herring worm</name>
    <dbReference type="NCBI Taxonomy" id="6269"/>
    <lineage>
        <taxon>Eukaryota</taxon>
        <taxon>Metazoa</taxon>
        <taxon>Ecdysozoa</taxon>
        <taxon>Nematoda</taxon>
        <taxon>Chromadorea</taxon>
        <taxon>Rhabditida</taxon>
        <taxon>Spirurina</taxon>
        <taxon>Ascaridomorpha</taxon>
        <taxon>Ascaridoidea</taxon>
        <taxon>Anisakidae</taxon>
        <taxon>Anisakis</taxon>
        <taxon>Anisakis simplex complex</taxon>
    </lineage>
</organism>
<evidence type="ECO:0000313" key="4">
    <source>
        <dbReference type="WBParaSite" id="ASIM_0001463401-mRNA-1"/>
    </source>
</evidence>
<dbReference type="EMBL" id="UYRR01031593">
    <property type="protein sequence ID" value="VDK51283.1"/>
    <property type="molecule type" value="Genomic_DNA"/>
</dbReference>
<sequence length="264" mass="29718">MVITRSAAKAIALKEAQAKDGENDAQNGNKRRSLAQTKTNRVKATKRNSIRIPWKTTNLDDQVSRKKQQKRSSLYSLKNPTKSRTKQPKPKPTKNRMREKINERGCVDNASGTAQNNSKSARLNASHKSEKRKSRKSYCPNQYKERCCSRSKSSSVNEHTQHESGDKSSDSLPKHVRVALTCGVIKAIAEKLRDYEDNERIVEIYISSSDIKPLHKILLKPSTVQATNLPDDALFIRQPGNDIGEPLALSTPRIRNRTPQSAFN</sequence>
<name>A0A0M3K197_ANISI</name>
<feature type="compositionally biased region" description="Polar residues" evidence="1">
    <location>
        <begin position="110"/>
        <end position="123"/>
    </location>
</feature>
<feature type="compositionally biased region" description="Polar residues" evidence="1">
    <location>
        <begin position="24"/>
        <end position="39"/>
    </location>
</feature>
<feature type="compositionally biased region" description="Polar residues" evidence="1">
    <location>
        <begin position="71"/>
        <end position="80"/>
    </location>
</feature>
<accession>A0A0M3K197</accession>
<reference evidence="2 3" key="2">
    <citation type="submission" date="2018-11" db="EMBL/GenBank/DDBJ databases">
        <authorList>
            <consortium name="Pathogen Informatics"/>
        </authorList>
    </citation>
    <scope>NUCLEOTIDE SEQUENCE [LARGE SCALE GENOMIC DNA]</scope>
</reference>
<feature type="compositionally biased region" description="Basic and acidic residues" evidence="1">
    <location>
        <begin position="96"/>
        <end position="106"/>
    </location>
</feature>
<dbReference type="AlphaFoldDB" id="A0A0M3K197"/>